<proteinExistence type="predicted"/>
<feature type="signal peptide" evidence="5">
    <location>
        <begin position="1"/>
        <end position="27"/>
    </location>
</feature>
<feature type="compositionally biased region" description="Low complexity" evidence="4">
    <location>
        <begin position="328"/>
        <end position="339"/>
    </location>
</feature>
<organism evidence="8 9">
    <name type="scientific">Branchiostoma lanceolatum</name>
    <name type="common">Common lancelet</name>
    <name type="synonym">Amphioxus lanceolatum</name>
    <dbReference type="NCBI Taxonomy" id="7740"/>
    <lineage>
        <taxon>Eukaryota</taxon>
        <taxon>Metazoa</taxon>
        <taxon>Chordata</taxon>
        <taxon>Cephalochordata</taxon>
        <taxon>Leptocardii</taxon>
        <taxon>Amphioxiformes</taxon>
        <taxon>Branchiostomatidae</taxon>
        <taxon>Branchiostoma</taxon>
    </lineage>
</organism>
<keyword evidence="5" id="KW-0732">Signal</keyword>
<feature type="region of interest" description="Disordered" evidence="4">
    <location>
        <begin position="376"/>
        <end position="423"/>
    </location>
</feature>
<dbReference type="InterPro" id="IPR000742">
    <property type="entry name" value="EGF"/>
</dbReference>
<dbReference type="SMART" id="SM00181">
    <property type="entry name" value="EGF"/>
    <property type="match status" value="2"/>
</dbReference>
<feature type="compositionally biased region" description="Pro residues" evidence="4">
    <location>
        <begin position="246"/>
        <end position="260"/>
    </location>
</feature>
<evidence type="ECO:0000256" key="3">
    <source>
        <dbReference type="ARBA" id="ARBA00023157"/>
    </source>
</evidence>
<evidence type="ECO:0000313" key="8">
    <source>
        <dbReference type="EMBL" id="CAH1255621.1"/>
    </source>
</evidence>
<feature type="compositionally biased region" description="Low complexity" evidence="4">
    <location>
        <begin position="264"/>
        <end position="278"/>
    </location>
</feature>
<evidence type="ECO:0000256" key="4">
    <source>
        <dbReference type="SAM" id="MobiDB-lite"/>
    </source>
</evidence>
<gene>
    <name evidence="8" type="primary">CCBE1</name>
    <name evidence="8" type="ORF">BLAG_LOCUS14600</name>
</gene>
<keyword evidence="2" id="KW-0677">Repeat</keyword>
<dbReference type="FunFam" id="2.10.25.10:FF:000240">
    <property type="entry name" value="Vitamin K-dependent protein S"/>
    <property type="match status" value="1"/>
</dbReference>
<sequence length="423" mass="45273">MRSAGLFDVSLVIFLATWLLPSTHVQSMSYFDEETFDSDPDHLRCPEDKIITEVYPCPDKDGNKVAKCFRRRCCPGFHYVLGRCVSEDMDVCADSPCEQQCTNNFGRVLCTCYPGYQLDKQRYLAGKKPYCIDLNECEFESGGCSQLCVNTEGSYRCACKQDYRLGNDSKTCVQTATVPETPRPEVHLEHIPTKARCTASCNQVQIVEEKMTKLERKFDVFATTYKPPKTSALKDGPVTALELAVPAPPGPAGPVGPRGPPGRTGPEGPVGPDGDTGPAGPPGPRGLPGVSGPPGPAGPVAKPKRGRRGPIGKTGPQGNQGQKGERGAPGPRGLPGSPGSFEFLQLMFSDLRREVVELQRAVFGAERAHVHVPMTTSVGTAAPAEPGSEETGGDSSDMGQNHVDFMDHGSGEEGHDSSEHAAD</sequence>
<dbReference type="PANTHER" id="PTHR24637:SF421">
    <property type="entry name" value="CUTICLE COLLAGEN DPY-2"/>
    <property type="match status" value="1"/>
</dbReference>
<evidence type="ECO:0000256" key="2">
    <source>
        <dbReference type="ARBA" id="ARBA00022737"/>
    </source>
</evidence>
<feature type="domain" description="EGF-like calcium-binding" evidence="6">
    <location>
        <begin position="133"/>
        <end position="173"/>
    </location>
</feature>
<dbReference type="AlphaFoldDB" id="A0A8J9ZL77"/>
<protein>
    <submittedName>
        <fullName evidence="8">CCBE1 protein</fullName>
    </submittedName>
</protein>
<dbReference type="Pfam" id="PF14670">
    <property type="entry name" value="FXa_inhibition"/>
    <property type="match status" value="1"/>
</dbReference>
<evidence type="ECO:0000259" key="6">
    <source>
        <dbReference type="SMART" id="SM00179"/>
    </source>
</evidence>
<feature type="compositionally biased region" description="Pro residues" evidence="4">
    <location>
        <begin position="279"/>
        <end position="297"/>
    </location>
</feature>
<name>A0A8J9ZL77_BRALA</name>
<dbReference type="SUPFAM" id="SSF57196">
    <property type="entry name" value="EGF/Laminin"/>
    <property type="match status" value="2"/>
</dbReference>
<evidence type="ECO:0000256" key="1">
    <source>
        <dbReference type="ARBA" id="ARBA00022536"/>
    </source>
</evidence>
<evidence type="ECO:0000256" key="5">
    <source>
        <dbReference type="SAM" id="SignalP"/>
    </source>
</evidence>
<dbReference type="InterPro" id="IPR018097">
    <property type="entry name" value="EGF_Ca-bd_CS"/>
</dbReference>
<feature type="chain" id="PRO_5035463946" evidence="5">
    <location>
        <begin position="28"/>
        <end position="423"/>
    </location>
</feature>
<dbReference type="GO" id="GO:0005509">
    <property type="term" value="F:calcium ion binding"/>
    <property type="evidence" value="ECO:0007669"/>
    <property type="project" value="InterPro"/>
</dbReference>
<dbReference type="Pfam" id="PF01391">
    <property type="entry name" value="Collagen"/>
    <property type="match status" value="1"/>
</dbReference>
<feature type="compositionally biased region" description="Basic and acidic residues" evidence="4">
    <location>
        <begin position="404"/>
        <end position="423"/>
    </location>
</feature>
<evidence type="ECO:0000313" key="9">
    <source>
        <dbReference type="Proteomes" id="UP000838412"/>
    </source>
</evidence>
<dbReference type="PROSITE" id="PS01187">
    <property type="entry name" value="EGF_CA"/>
    <property type="match status" value="1"/>
</dbReference>
<evidence type="ECO:0000259" key="7">
    <source>
        <dbReference type="SMART" id="SM00181"/>
    </source>
</evidence>
<dbReference type="EMBL" id="OV696687">
    <property type="protein sequence ID" value="CAH1255621.1"/>
    <property type="molecule type" value="Genomic_DNA"/>
</dbReference>
<dbReference type="Gene3D" id="2.10.25.10">
    <property type="entry name" value="Laminin"/>
    <property type="match status" value="2"/>
</dbReference>
<feature type="region of interest" description="Disordered" evidence="4">
    <location>
        <begin position="242"/>
        <end position="339"/>
    </location>
</feature>
<dbReference type="InterPro" id="IPR008160">
    <property type="entry name" value="Collagen"/>
</dbReference>
<feature type="domain" description="EGF-like" evidence="7">
    <location>
        <begin position="91"/>
        <end position="132"/>
    </location>
</feature>
<dbReference type="SMART" id="SM00179">
    <property type="entry name" value="EGF_CA"/>
    <property type="match status" value="2"/>
</dbReference>
<accession>A0A8J9ZL77</accession>
<feature type="domain" description="EGF-like" evidence="7">
    <location>
        <begin position="136"/>
        <end position="173"/>
    </location>
</feature>
<keyword evidence="3" id="KW-1015">Disulfide bond</keyword>
<keyword evidence="1" id="KW-0245">EGF-like domain</keyword>
<feature type="domain" description="EGF-like calcium-binding" evidence="6">
    <location>
        <begin position="88"/>
        <end position="132"/>
    </location>
</feature>
<dbReference type="PANTHER" id="PTHR24637">
    <property type="entry name" value="COLLAGEN"/>
    <property type="match status" value="1"/>
</dbReference>
<dbReference type="Proteomes" id="UP000838412">
    <property type="component" value="Chromosome 2"/>
</dbReference>
<dbReference type="InterPro" id="IPR001881">
    <property type="entry name" value="EGF-like_Ca-bd_dom"/>
</dbReference>
<dbReference type="OrthoDB" id="9946071at2759"/>
<keyword evidence="9" id="KW-1185">Reference proteome</keyword>
<reference evidence="8" key="1">
    <citation type="submission" date="2022-01" db="EMBL/GenBank/DDBJ databases">
        <authorList>
            <person name="Braso-Vives M."/>
        </authorList>
    </citation>
    <scope>NUCLEOTIDE SEQUENCE</scope>
</reference>